<feature type="transmembrane region" description="Helical" evidence="2">
    <location>
        <begin position="528"/>
        <end position="555"/>
    </location>
</feature>
<feature type="chain" id="PRO_5013915785" description="ZP domain-containing protein" evidence="3">
    <location>
        <begin position="27"/>
        <end position="644"/>
    </location>
</feature>
<feature type="signal peptide" evidence="3">
    <location>
        <begin position="1"/>
        <end position="26"/>
    </location>
</feature>
<evidence type="ECO:0000313" key="5">
    <source>
        <dbReference type="Proteomes" id="UP000230233"/>
    </source>
</evidence>
<dbReference type="Proteomes" id="UP000230233">
    <property type="component" value="Chromosome I"/>
</dbReference>
<comment type="caution">
    <text evidence="4">The sequence shown here is derived from an EMBL/GenBank/DDBJ whole genome shotgun (WGS) entry which is preliminary data.</text>
</comment>
<keyword evidence="5" id="KW-1185">Reference proteome</keyword>
<dbReference type="EMBL" id="PDUG01000001">
    <property type="protein sequence ID" value="PIC52893.1"/>
    <property type="molecule type" value="Genomic_DNA"/>
</dbReference>
<reference evidence="5" key="1">
    <citation type="submission" date="2017-10" db="EMBL/GenBank/DDBJ databases">
        <title>Rapid genome shrinkage in a self-fertile nematode reveals novel sperm competition proteins.</title>
        <authorList>
            <person name="Yin D."/>
            <person name="Schwarz E.M."/>
            <person name="Thomas C.G."/>
            <person name="Felde R.L."/>
            <person name="Korf I.F."/>
            <person name="Cutter A.D."/>
            <person name="Schartner C.M."/>
            <person name="Ralston E.J."/>
            <person name="Meyer B.J."/>
            <person name="Haag E.S."/>
        </authorList>
    </citation>
    <scope>NUCLEOTIDE SEQUENCE [LARGE SCALE GENOMIC DNA]</scope>
    <source>
        <strain evidence="5">JU1422</strain>
    </source>
</reference>
<keyword evidence="3" id="KW-0732">Signal</keyword>
<protein>
    <recommendedName>
        <fullName evidence="6">ZP domain-containing protein</fullName>
    </recommendedName>
</protein>
<keyword evidence="2" id="KW-1133">Transmembrane helix</keyword>
<dbReference type="OrthoDB" id="5871687at2759"/>
<evidence type="ECO:0000256" key="2">
    <source>
        <dbReference type="SAM" id="Phobius"/>
    </source>
</evidence>
<evidence type="ECO:0008006" key="6">
    <source>
        <dbReference type="Google" id="ProtNLM"/>
    </source>
</evidence>
<evidence type="ECO:0000256" key="1">
    <source>
        <dbReference type="SAM" id="MobiDB-lite"/>
    </source>
</evidence>
<name>A0A2G5VM80_9PELO</name>
<accession>A0A2G5VM80</accession>
<keyword evidence="2" id="KW-0472">Membrane</keyword>
<keyword evidence="2" id="KW-0812">Transmembrane</keyword>
<dbReference type="AlphaFoldDB" id="A0A2G5VM80"/>
<evidence type="ECO:0000313" key="4">
    <source>
        <dbReference type="EMBL" id="PIC52893.1"/>
    </source>
</evidence>
<dbReference type="InterPro" id="IPR055273">
    <property type="entry name" value="CBG09102/CBG15751-like_dom"/>
</dbReference>
<proteinExistence type="predicted"/>
<feature type="region of interest" description="Disordered" evidence="1">
    <location>
        <begin position="606"/>
        <end position="644"/>
    </location>
</feature>
<dbReference type="STRING" id="1611254.A0A2G5VM80"/>
<dbReference type="PANTHER" id="PTHR40314">
    <property type="entry name" value="PROTEIN CBG09102-RELATED"/>
    <property type="match status" value="1"/>
</dbReference>
<organism evidence="4 5">
    <name type="scientific">Caenorhabditis nigoni</name>
    <dbReference type="NCBI Taxonomy" id="1611254"/>
    <lineage>
        <taxon>Eukaryota</taxon>
        <taxon>Metazoa</taxon>
        <taxon>Ecdysozoa</taxon>
        <taxon>Nematoda</taxon>
        <taxon>Chromadorea</taxon>
        <taxon>Rhabditida</taxon>
        <taxon>Rhabditina</taxon>
        <taxon>Rhabditomorpha</taxon>
        <taxon>Rhabditoidea</taxon>
        <taxon>Rhabditidae</taxon>
        <taxon>Peloderinae</taxon>
        <taxon>Caenorhabditis</taxon>
    </lineage>
</organism>
<sequence length="644" mass="69452">MRVGQLKSRMPHPLFLLLLLPLICHGQGPPSGYLTTRTNPLPTAYIPVGVGFTPDVNNLKDGFGTFGAYIGNQNDNAEVYVTCGKKQTNYLNPQMVDSAGAGVHVVCEPSPDRVIVTLDGNAKDYGTWQRDLKNECEMFTCSSEDYPAAGTQIGVMDVKVYYEPKGPPTSSNAPMLVDEKDVKVMSASPEKPETNVCRDKKAGYPSDQATGSVLFANEGKCYKTYDKLSSKIEGSGTFVQVPRWLKPGEKVRNKRSSFYHGEHAPATGTRTPYNFQSITSMDGMNYKDCLTACDVGSVVKYSMHPYAYQMTIRINTQKCNAFRICIAPESHSDDSVVPKCDPQKIIDVNVQSGIVTWPNTGRSSLIELDHPHRDKSYPLAIEFGYGIDINGKQQAEYYIGNDHREIVSSDSMGFSAEDSTKLAFFFPKEDCLAPRAGIFSKNIQHGRTLTKSQSVTMGKPYNLTSQTAITAPQAEVITTTTTIAPVNLPLTTTQAAPRAIPDAAALVGGKDVFETNAGSKALYVEGKWWTWGIYIGFVIGTLLTLGIGAGLFYVLRRTVFAIWYRGMYKRYGCDASGTTGGITGVGFGNTVTGDVTVQGTTGGTTAGASVMGTTGTTGGTTGTSTETSTLLDKTGGGEQKSLAM</sequence>
<gene>
    <name evidence="4" type="primary">Cni-T08B6.4</name>
    <name evidence="4" type="synonym">Cnig_chr_I.g2816</name>
    <name evidence="4" type="ORF">B9Z55_002816</name>
</gene>
<dbReference type="PANTHER" id="PTHR40314:SF1">
    <property type="entry name" value="ENDO_EXONUCLEASE_PHOSPHATASE DOMAIN-CONTAINING PROTEIN"/>
    <property type="match status" value="1"/>
</dbReference>
<evidence type="ECO:0000256" key="3">
    <source>
        <dbReference type="SAM" id="SignalP"/>
    </source>
</evidence>